<dbReference type="Proteomes" id="UP000314986">
    <property type="component" value="Unassembled WGS sequence"/>
</dbReference>
<sequence length="226" mass="25897">MEEFDTVILKALVKAHKKHSSDVKVYLDELKLAVAWNRVDIAKSELFTGEISWKSSDLEDPLTDALVNNKPEFVKLFTGNGLNVTDYLSYRRLEELYSSVPTNSLLNCLLQKKLVERRGLAGKLLTRPRAGDGHCGYTLYEVSKVLCDLLGDFCQPIYEESLHLSKVYSNRRKAGEMLKTRQFEYQARSSTAPWTDLLVWALLQNRPEMAVCFWELVRSTEDNLGR</sequence>
<reference evidence="7" key="1">
    <citation type="journal article" date="2006" name="Science">
        <title>Ancient noncoding elements conserved in the human genome.</title>
        <authorList>
            <person name="Venkatesh B."/>
            <person name="Kirkness E.F."/>
            <person name="Loh Y.H."/>
            <person name="Halpern A.L."/>
            <person name="Lee A.P."/>
            <person name="Johnson J."/>
            <person name="Dandona N."/>
            <person name="Viswanathan L.D."/>
            <person name="Tay A."/>
            <person name="Venter J.C."/>
            <person name="Strausberg R.L."/>
            <person name="Brenner S."/>
        </authorList>
    </citation>
    <scope>NUCLEOTIDE SEQUENCE [LARGE SCALE GENOMIC DNA]</scope>
</reference>
<dbReference type="InterPro" id="IPR057366">
    <property type="entry name" value="TRPM-like"/>
</dbReference>
<evidence type="ECO:0000256" key="3">
    <source>
        <dbReference type="ARBA" id="ARBA00022989"/>
    </source>
</evidence>
<keyword evidence="4" id="KW-0472">Membrane</keyword>
<dbReference type="PANTHER" id="PTHR13800">
    <property type="entry name" value="TRANSIENT RECEPTOR POTENTIAL CATION CHANNEL, SUBFAMILY M, MEMBER 6"/>
    <property type="match status" value="1"/>
</dbReference>
<dbReference type="GO" id="GO:0005886">
    <property type="term" value="C:plasma membrane"/>
    <property type="evidence" value="ECO:0007669"/>
    <property type="project" value="TreeGrafter"/>
</dbReference>
<keyword evidence="2" id="KW-0812">Transmembrane</keyword>
<dbReference type="GO" id="GO:0005227">
    <property type="term" value="F:calcium-activated cation channel activity"/>
    <property type="evidence" value="ECO:0007669"/>
    <property type="project" value="TreeGrafter"/>
</dbReference>
<dbReference type="InParanoid" id="A0A4W3H0Y0"/>
<proteinExistence type="predicted"/>
<feature type="domain" description="TRPM-like" evidence="5">
    <location>
        <begin position="45"/>
        <end position="217"/>
    </location>
</feature>
<protein>
    <submittedName>
        <fullName evidence="6">Transient receptor potential cation channel subfamily M member 5-like</fullName>
    </submittedName>
</protein>
<dbReference type="AlphaFoldDB" id="A0A4W3H0Y0"/>
<accession>A0A4W3H0Y0</accession>
<dbReference type="InterPro" id="IPR050927">
    <property type="entry name" value="TRPM"/>
</dbReference>
<dbReference type="Pfam" id="PF25508">
    <property type="entry name" value="TRPM2"/>
    <property type="match status" value="1"/>
</dbReference>
<name>A0A4W3H0Y0_CALMI</name>
<keyword evidence="3" id="KW-1133">Transmembrane helix</keyword>
<evidence type="ECO:0000256" key="4">
    <source>
        <dbReference type="ARBA" id="ARBA00023136"/>
    </source>
</evidence>
<reference evidence="7" key="3">
    <citation type="journal article" date="2014" name="Nature">
        <title>Elephant shark genome provides unique insights into gnathostome evolution.</title>
        <authorList>
            <consortium name="International Elephant Shark Genome Sequencing Consortium"/>
            <person name="Venkatesh B."/>
            <person name="Lee A.P."/>
            <person name="Ravi V."/>
            <person name="Maurya A.K."/>
            <person name="Lian M.M."/>
            <person name="Swann J.B."/>
            <person name="Ohta Y."/>
            <person name="Flajnik M.F."/>
            <person name="Sutoh Y."/>
            <person name="Kasahara M."/>
            <person name="Hoon S."/>
            <person name="Gangu V."/>
            <person name="Roy S.W."/>
            <person name="Irimia M."/>
            <person name="Korzh V."/>
            <person name="Kondrychyn I."/>
            <person name="Lim Z.W."/>
            <person name="Tay B.H."/>
            <person name="Tohari S."/>
            <person name="Kong K.W."/>
            <person name="Ho S."/>
            <person name="Lorente-Galdos B."/>
            <person name="Quilez J."/>
            <person name="Marques-Bonet T."/>
            <person name="Raney B.J."/>
            <person name="Ingham P.W."/>
            <person name="Tay A."/>
            <person name="Hillier L.W."/>
            <person name="Minx P."/>
            <person name="Boehm T."/>
            <person name="Wilson R.K."/>
            <person name="Brenner S."/>
            <person name="Warren W.C."/>
        </authorList>
    </citation>
    <scope>NUCLEOTIDE SEQUENCE [LARGE SCALE GENOMIC DNA]</scope>
</reference>
<evidence type="ECO:0000256" key="1">
    <source>
        <dbReference type="ARBA" id="ARBA00004141"/>
    </source>
</evidence>
<evidence type="ECO:0000313" key="7">
    <source>
        <dbReference type="Proteomes" id="UP000314986"/>
    </source>
</evidence>
<dbReference type="PANTHER" id="PTHR13800:SF6">
    <property type="entry name" value="TRANSIENT RECEPTOR POTENTIAL CATION CHANNEL SUBFAMILY M MEMBER 4"/>
    <property type="match status" value="1"/>
</dbReference>
<evidence type="ECO:0000313" key="6">
    <source>
        <dbReference type="Ensembl" id="ENSCMIP00000010343.1"/>
    </source>
</evidence>
<dbReference type="GeneTree" id="ENSGT00940000158693"/>
<evidence type="ECO:0000256" key="2">
    <source>
        <dbReference type="ARBA" id="ARBA00022692"/>
    </source>
</evidence>
<dbReference type="STRING" id="7868.ENSCMIP00000010343"/>
<dbReference type="Ensembl" id="ENSCMIT00000010615.1">
    <property type="protein sequence ID" value="ENSCMIP00000010343.1"/>
    <property type="gene ID" value="ENSCMIG00000005454.1"/>
</dbReference>
<comment type="subcellular location">
    <subcellularLocation>
        <location evidence="1">Membrane</location>
        <topology evidence="1">Multi-pass membrane protein</topology>
    </subcellularLocation>
</comment>
<reference evidence="6" key="5">
    <citation type="submission" date="2025-09" db="UniProtKB">
        <authorList>
            <consortium name="Ensembl"/>
        </authorList>
    </citation>
    <scope>IDENTIFICATION</scope>
</reference>
<dbReference type="GO" id="GO:0099604">
    <property type="term" value="F:ligand-gated calcium channel activity"/>
    <property type="evidence" value="ECO:0007669"/>
    <property type="project" value="TreeGrafter"/>
</dbReference>
<organism evidence="6 7">
    <name type="scientific">Callorhinchus milii</name>
    <name type="common">Ghost shark</name>
    <dbReference type="NCBI Taxonomy" id="7868"/>
    <lineage>
        <taxon>Eukaryota</taxon>
        <taxon>Metazoa</taxon>
        <taxon>Chordata</taxon>
        <taxon>Craniata</taxon>
        <taxon>Vertebrata</taxon>
        <taxon>Chondrichthyes</taxon>
        <taxon>Holocephali</taxon>
        <taxon>Chimaeriformes</taxon>
        <taxon>Callorhinchidae</taxon>
        <taxon>Callorhinchus</taxon>
    </lineage>
</organism>
<reference evidence="7" key="2">
    <citation type="journal article" date="2007" name="PLoS Biol.">
        <title>Survey sequencing and comparative analysis of the elephant shark (Callorhinchus milii) genome.</title>
        <authorList>
            <person name="Venkatesh B."/>
            <person name="Kirkness E.F."/>
            <person name="Loh Y.H."/>
            <person name="Halpern A.L."/>
            <person name="Lee A.P."/>
            <person name="Johnson J."/>
            <person name="Dandona N."/>
            <person name="Viswanathan L.D."/>
            <person name="Tay A."/>
            <person name="Venter J.C."/>
            <person name="Strausberg R.L."/>
            <person name="Brenner S."/>
        </authorList>
    </citation>
    <scope>NUCLEOTIDE SEQUENCE [LARGE SCALE GENOMIC DNA]</scope>
</reference>
<evidence type="ECO:0000259" key="5">
    <source>
        <dbReference type="Pfam" id="PF25508"/>
    </source>
</evidence>
<dbReference type="OMA" id="NKHDERR"/>
<keyword evidence="7" id="KW-1185">Reference proteome</keyword>
<reference evidence="6" key="4">
    <citation type="submission" date="2025-08" db="UniProtKB">
        <authorList>
            <consortium name="Ensembl"/>
        </authorList>
    </citation>
    <scope>IDENTIFICATION</scope>
</reference>